<dbReference type="InterPro" id="IPR029185">
    <property type="entry name" value="CDRT4"/>
</dbReference>
<name>A0A8D2BV47_PIG</name>
<accession>A0A8D2BV47</accession>
<proteinExistence type="predicted"/>
<dbReference type="Proteomes" id="UP000694723">
    <property type="component" value="Unplaced"/>
</dbReference>
<organism evidence="2 3">
    <name type="scientific">Sus scrofa</name>
    <name type="common">Pig</name>
    <dbReference type="NCBI Taxonomy" id="9823"/>
    <lineage>
        <taxon>Eukaryota</taxon>
        <taxon>Metazoa</taxon>
        <taxon>Chordata</taxon>
        <taxon>Craniata</taxon>
        <taxon>Vertebrata</taxon>
        <taxon>Euteleostomi</taxon>
        <taxon>Mammalia</taxon>
        <taxon>Eutheria</taxon>
        <taxon>Laurasiatheria</taxon>
        <taxon>Artiodactyla</taxon>
        <taxon>Suina</taxon>
        <taxon>Suidae</taxon>
        <taxon>Sus</taxon>
    </lineage>
</organism>
<feature type="region of interest" description="Disordered" evidence="1">
    <location>
        <begin position="54"/>
        <end position="89"/>
    </location>
</feature>
<evidence type="ECO:0000256" key="1">
    <source>
        <dbReference type="SAM" id="MobiDB-lite"/>
    </source>
</evidence>
<evidence type="ECO:0000313" key="3">
    <source>
        <dbReference type="Proteomes" id="UP000694723"/>
    </source>
</evidence>
<evidence type="ECO:0000313" key="2">
    <source>
        <dbReference type="Ensembl" id="ENSSSCP00060046736.1"/>
    </source>
</evidence>
<dbReference type="PANTHER" id="PTHR37885">
    <property type="entry name" value="CMT1A DUPLICATED REGION TRANSCRIPT 4 PROTEIN"/>
    <property type="match status" value="1"/>
</dbReference>
<reference evidence="2" key="1">
    <citation type="submission" date="2025-08" db="UniProtKB">
        <authorList>
            <consortium name="Ensembl"/>
        </authorList>
    </citation>
    <scope>IDENTIFICATION</scope>
</reference>
<sequence>AGVKRKKKEKMNCLTGLPGTLLEKHDPWPAYVTYVSPKVRKLMQKSQARELECSEAMQESRRARRPSTPASLLQPKRRKSSKVSGHTTFKDMRSEARLSAWGPFSVSAAGSTVIHRSPRRVGMCSPWRVYKAALGAWRPLLGMAGRLPSFCKACLGGAPFPAGPQLWFVSLSWRRSTRALSCSQLAPKQRVPDAVWTHTGLVSRCEGLVLTGRPPASCVWFVS</sequence>
<evidence type="ECO:0008006" key="4">
    <source>
        <dbReference type="Google" id="ProtNLM"/>
    </source>
</evidence>
<dbReference type="Ensembl" id="ENSSSCT00060106020.1">
    <property type="protein sequence ID" value="ENSSSCP00060046736.1"/>
    <property type="gene ID" value="ENSSSCG00060077102.1"/>
</dbReference>
<dbReference type="PANTHER" id="PTHR37885:SF1">
    <property type="entry name" value="CMT1A DUPLICATED REGION TRANSCRIPT 4 PROTEIN"/>
    <property type="match status" value="1"/>
</dbReference>
<dbReference type="AlphaFoldDB" id="A0A8D2BV47"/>
<dbReference type="Pfam" id="PF15213">
    <property type="entry name" value="CDRT4"/>
    <property type="match status" value="1"/>
</dbReference>
<protein>
    <recommendedName>
        <fullName evidence="4">CMT1A duplicated region transcript 4 protein</fullName>
    </recommendedName>
</protein>